<reference evidence="4" key="4">
    <citation type="submission" date="2024-05" db="EMBL/GenBank/DDBJ databases">
        <authorList>
            <person name="Sun Q."/>
            <person name="Sedlacek I."/>
        </authorList>
    </citation>
    <scope>NUCLEOTIDE SEQUENCE</scope>
    <source>
        <strain evidence="4">CCM 8490</strain>
    </source>
</reference>
<evidence type="ECO:0000256" key="1">
    <source>
        <dbReference type="ARBA" id="ARBA00022729"/>
    </source>
</evidence>
<evidence type="ECO:0000259" key="3">
    <source>
        <dbReference type="Pfam" id="PF18962"/>
    </source>
</evidence>
<keyword evidence="1 2" id="KW-0732">Signal</keyword>
<dbReference type="Proteomes" id="UP000285906">
    <property type="component" value="Unassembled WGS sequence"/>
</dbReference>
<keyword evidence="7" id="KW-1185">Reference proteome</keyword>
<reference evidence="7" key="3">
    <citation type="journal article" date="2019" name="Int. J. Syst. Evol. Microbiol.">
        <title>The Global Catalogue of Microorganisms (GCM) 10K type strain sequencing project: providing services to taxonomists for standard genome sequencing and annotation.</title>
        <authorList>
            <consortium name="The Broad Institute Genomics Platform"/>
            <consortium name="The Broad Institute Genome Sequencing Center for Infectious Disease"/>
            <person name="Wu L."/>
            <person name="Ma J."/>
        </authorList>
    </citation>
    <scope>NUCLEOTIDE SEQUENCE [LARGE SCALE GENOMIC DNA]</scope>
    <source>
        <strain evidence="7">CCM 8490</strain>
    </source>
</reference>
<evidence type="ECO:0000313" key="6">
    <source>
        <dbReference type="Proteomes" id="UP000285906"/>
    </source>
</evidence>
<protein>
    <submittedName>
        <fullName evidence="5">Putative secreted protein (Por secretion system target)</fullName>
    </submittedName>
</protein>
<dbReference type="EMBL" id="RAQH01000003">
    <property type="protein sequence ID" value="RKE88433.1"/>
    <property type="molecule type" value="Genomic_DNA"/>
</dbReference>
<evidence type="ECO:0000313" key="7">
    <source>
        <dbReference type="Proteomes" id="UP000658202"/>
    </source>
</evidence>
<feature type="signal peptide" evidence="2">
    <location>
        <begin position="1"/>
        <end position="19"/>
    </location>
</feature>
<dbReference type="AlphaFoldDB" id="A0A420DB61"/>
<comment type="caution">
    <text evidence="5">The sequence shown here is derived from an EMBL/GenBank/DDBJ whole genome shotgun (WGS) entry which is preliminary data.</text>
</comment>
<evidence type="ECO:0000313" key="4">
    <source>
        <dbReference type="EMBL" id="GGG48938.1"/>
    </source>
</evidence>
<dbReference type="EMBL" id="BMCW01000001">
    <property type="protein sequence ID" value="GGG48938.1"/>
    <property type="molecule type" value="Genomic_DNA"/>
</dbReference>
<dbReference type="OrthoDB" id="906679at2"/>
<dbReference type="Gene3D" id="2.60.40.3440">
    <property type="match status" value="2"/>
</dbReference>
<reference evidence="5 6" key="2">
    <citation type="submission" date="2018-09" db="EMBL/GenBank/DDBJ databases">
        <title>Genomic Encyclopedia of Archaeal and Bacterial Type Strains, Phase II (KMG-II): from individual species to whole genera.</title>
        <authorList>
            <person name="Goeker M."/>
        </authorList>
    </citation>
    <scope>NUCLEOTIDE SEQUENCE [LARGE SCALE GENOMIC DNA]</scope>
    <source>
        <strain evidence="5 6">DSM 27620</strain>
    </source>
</reference>
<name>A0A420DB61_9FLAO</name>
<dbReference type="RefSeq" id="WP_120213244.1">
    <property type="nucleotide sequence ID" value="NZ_BMCW01000001.1"/>
</dbReference>
<dbReference type="NCBIfam" id="TIGR04183">
    <property type="entry name" value="Por_Secre_tail"/>
    <property type="match status" value="1"/>
</dbReference>
<dbReference type="Pfam" id="PF17963">
    <property type="entry name" value="Big_9"/>
    <property type="match status" value="2"/>
</dbReference>
<accession>A0A420DB61</accession>
<dbReference type="Pfam" id="PF18962">
    <property type="entry name" value="Por_Secre_tail"/>
    <property type="match status" value="1"/>
</dbReference>
<feature type="chain" id="PRO_5019553308" evidence="2">
    <location>
        <begin position="20"/>
        <end position="1277"/>
    </location>
</feature>
<reference evidence="4" key="1">
    <citation type="journal article" date="2014" name="Int. J. Syst. Evol. Microbiol.">
        <title>Complete genome of a new Firmicutes species belonging to the dominant human colonic microbiota ('Ruminococcus bicirculans') reveals two chromosomes and a selective capacity to utilize plant glucans.</title>
        <authorList>
            <consortium name="NISC Comparative Sequencing Program"/>
            <person name="Wegmann U."/>
            <person name="Louis P."/>
            <person name="Goesmann A."/>
            <person name="Henrissat B."/>
            <person name="Duncan S.H."/>
            <person name="Flint H.J."/>
        </authorList>
    </citation>
    <scope>NUCLEOTIDE SEQUENCE</scope>
    <source>
        <strain evidence="4">CCM 8490</strain>
    </source>
</reference>
<evidence type="ECO:0000313" key="5">
    <source>
        <dbReference type="EMBL" id="RKE88433.1"/>
    </source>
</evidence>
<evidence type="ECO:0000256" key="2">
    <source>
        <dbReference type="SAM" id="SignalP"/>
    </source>
</evidence>
<sequence>MKKHYILFFALFFANLFFAQTELVRWTKNDLTPTTASNITAQNITTAGGVSVVPTSWSETFFLISGLSSSSTIDTSKYIQFTVNPNNYYKINLGNLNLTFRNQGGTSKFEIRYSTNSDFSNPQTLLSRSVNGGSWQTISQSFNNLMLASGKTLYVRLYIYDTYNNFHLSYTPNGGTGTGPNITGTVSVDTPVVPTANNDSYTAYKNNESVLDILSNDVSTTAINGITITQQPAHGTITVNGTTNVIYKPVTGYTGTDSFKYKISNTTGLSNEATVSLTVANNVDTALTRWNNSNYTPSVYNTQVVVGNMTSTVTQSYVQNISLSGYNAFQTNGWPDKNAETIDKSKYIQFTISPKNGYKLNLSEFNFLCLTQGGDAKIKIDYSLNSSFTTAFNVLPETTVTSTLKEISLTNFSKPIATDGQVLYLRVYVYNTWNAFQILLKNGDNVGPAFIGNVEFSSTAPIAYDDSVTNIVNNDIDINVLINDDYSNKINTLTYTQPSHGTTSLNADRSINYIPAKDYVGADSFSYYITNEYGVSNTATVSINNTVNTSSPLIRWDQNNFTATAFQSFISSTTMTTTGGMTVAVGGETNPKAYYLESNGNTATINTNRYAQFILDNTSQNKTIEPKTFSYVAKGTNGATYELRYSKNADFSDYSVLKTGTVTNAYTLNTSNFADGLKVGPNEKLYIRLYFYNTSYMQYVFQYLPGGSGPEISGIFYNYVFASNDTIWRNAAHPHWSNGTPTATKNAIIETNYDTATYGNFESNNLTISTGGTLTVKAGGFVTVNGQIANNTTASSFAIEHNANLLQKSNAQNTGNITVKKSAIIPKLGFNYWSTPVTGQNLYQFSEGYNQATTTGTGTPWNRFFVYNEANDYFVTTIANEITLNSSSVFQAGRGYAIRGKNSFPETVTVTSPASNFEFVGTPQNGDITSYNLKWTNATHGYNLVGNPYPSNISFDDFFAQNSTKIYGIAYFWTNNDGQVLNQQSSNYNGNNYAIATVVGGTSATYYGSNNGKPNGNISVGQGFIIQAKQAGKNQPLVFTNSMRNTNVANYYNKSAVQKNRFWLEFKSPTNVNNEILIGYINNATDAFDSDYDADLLSIGNDSFWSVLDNHKLAIQAKGANFDTEDQVKLGFKASTSGNFTISLTDRDGIFDANQTVYLKDKYINKAFDITTTPYTFYTNSGQYEDRFEVVYKTVETLGTDNIAKNGIIISKNTENFVVKSDENLDEVSLYDSVGRLLYNTKNGKKEVLINKTNLAEGMYIIKVNSRNTTMTKKVLK</sequence>
<organism evidence="5 6">
    <name type="scientific">Epilithonimonas arachidiradicis</name>
    <dbReference type="NCBI Taxonomy" id="1617282"/>
    <lineage>
        <taxon>Bacteria</taxon>
        <taxon>Pseudomonadati</taxon>
        <taxon>Bacteroidota</taxon>
        <taxon>Flavobacteriia</taxon>
        <taxon>Flavobacteriales</taxon>
        <taxon>Weeksellaceae</taxon>
        <taxon>Chryseobacterium group</taxon>
        <taxon>Epilithonimonas</taxon>
    </lineage>
</organism>
<dbReference type="Proteomes" id="UP000658202">
    <property type="component" value="Unassembled WGS sequence"/>
</dbReference>
<gene>
    <name evidence="5" type="ORF">BXY58_1584</name>
    <name evidence="4" type="ORF">GCM10007332_08060</name>
</gene>
<feature type="domain" description="Secretion system C-terminal sorting" evidence="3">
    <location>
        <begin position="1216"/>
        <end position="1275"/>
    </location>
</feature>
<dbReference type="InterPro" id="IPR026444">
    <property type="entry name" value="Secre_tail"/>
</dbReference>
<proteinExistence type="predicted"/>